<gene>
    <name evidence="1" type="ORF">COLO4_04357</name>
</gene>
<name>A0A1R3KUD5_9ROSI</name>
<sequence length="47" mass="5189">MRGRFFVPCISDKIGVGSTRSIVFAVCLGFNDLELAIDKCIDPCMLH</sequence>
<keyword evidence="2" id="KW-1185">Reference proteome</keyword>
<evidence type="ECO:0000313" key="2">
    <source>
        <dbReference type="Proteomes" id="UP000187203"/>
    </source>
</evidence>
<dbReference type="AlphaFoldDB" id="A0A1R3KUD5"/>
<comment type="caution">
    <text evidence="1">The sequence shown here is derived from an EMBL/GenBank/DDBJ whole genome shotgun (WGS) entry which is preliminary data.</text>
</comment>
<dbReference type="EMBL" id="AWUE01011394">
    <property type="protein sequence ID" value="OMP10676.1"/>
    <property type="molecule type" value="Genomic_DNA"/>
</dbReference>
<reference evidence="2" key="1">
    <citation type="submission" date="2013-09" db="EMBL/GenBank/DDBJ databases">
        <title>Corchorus olitorius genome sequencing.</title>
        <authorList>
            <person name="Alam M."/>
            <person name="Haque M.S."/>
            <person name="Islam M.S."/>
            <person name="Emdad E.M."/>
            <person name="Islam M.M."/>
            <person name="Ahmed B."/>
            <person name="Halim A."/>
            <person name="Hossen Q.M.M."/>
            <person name="Hossain M.Z."/>
            <person name="Ahmed R."/>
            <person name="Khan M.M."/>
            <person name="Islam R."/>
            <person name="Rashid M.M."/>
            <person name="Khan S.A."/>
            <person name="Rahman M.S."/>
            <person name="Alam M."/>
            <person name="Yahiya A.S."/>
            <person name="Khan M.S."/>
            <person name="Azam M.S."/>
            <person name="Haque T."/>
            <person name="Lashkar M.Z.H."/>
            <person name="Akhand A.I."/>
            <person name="Morshed G."/>
            <person name="Roy S."/>
            <person name="Uddin K.S."/>
            <person name="Rabeya T."/>
            <person name="Hossain A.S."/>
            <person name="Chowdhury A."/>
            <person name="Snigdha A.R."/>
            <person name="Mortoza M.S."/>
            <person name="Matin S.A."/>
            <person name="Hoque S.M.E."/>
            <person name="Islam M.K."/>
            <person name="Roy D.K."/>
            <person name="Haider R."/>
            <person name="Moosa M.M."/>
            <person name="Elias S.M."/>
            <person name="Hasan A.M."/>
            <person name="Jahan S."/>
            <person name="Shafiuddin M."/>
            <person name="Mahmood N."/>
            <person name="Shommy N.S."/>
        </authorList>
    </citation>
    <scope>NUCLEOTIDE SEQUENCE [LARGE SCALE GENOMIC DNA]</scope>
    <source>
        <strain evidence="2">cv. O-4</strain>
    </source>
</reference>
<organism evidence="1 2">
    <name type="scientific">Corchorus olitorius</name>
    <dbReference type="NCBI Taxonomy" id="93759"/>
    <lineage>
        <taxon>Eukaryota</taxon>
        <taxon>Viridiplantae</taxon>
        <taxon>Streptophyta</taxon>
        <taxon>Embryophyta</taxon>
        <taxon>Tracheophyta</taxon>
        <taxon>Spermatophyta</taxon>
        <taxon>Magnoliopsida</taxon>
        <taxon>eudicotyledons</taxon>
        <taxon>Gunneridae</taxon>
        <taxon>Pentapetalae</taxon>
        <taxon>rosids</taxon>
        <taxon>malvids</taxon>
        <taxon>Malvales</taxon>
        <taxon>Malvaceae</taxon>
        <taxon>Grewioideae</taxon>
        <taxon>Apeibeae</taxon>
        <taxon>Corchorus</taxon>
    </lineage>
</organism>
<accession>A0A1R3KUD5</accession>
<protein>
    <submittedName>
        <fullName evidence="1">Uncharacterized protein</fullName>
    </submittedName>
</protein>
<dbReference type="Proteomes" id="UP000187203">
    <property type="component" value="Unassembled WGS sequence"/>
</dbReference>
<proteinExistence type="predicted"/>
<evidence type="ECO:0000313" key="1">
    <source>
        <dbReference type="EMBL" id="OMP10676.1"/>
    </source>
</evidence>